<reference evidence="1 2" key="1">
    <citation type="submission" date="2019-05" db="EMBL/GenBank/DDBJ databases">
        <title>Another draft genome of Portunus trituberculatus and its Hox gene families provides insights of decapod evolution.</title>
        <authorList>
            <person name="Jeong J.-H."/>
            <person name="Song I."/>
            <person name="Kim S."/>
            <person name="Choi T."/>
            <person name="Kim D."/>
            <person name="Ryu S."/>
            <person name="Kim W."/>
        </authorList>
    </citation>
    <scope>NUCLEOTIDE SEQUENCE [LARGE SCALE GENOMIC DNA]</scope>
    <source>
        <tissue evidence="1">Muscle</tissue>
    </source>
</reference>
<evidence type="ECO:0000313" key="2">
    <source>
        <dbReference type="Proteomes" id="UP000324222"/>
    </source>
</evidence>
<keyword evidence="2" id="KW-1185">Reference proteome</keyword>
<sequence length="78" mass="8536">MKEGDQQRVDLRKLPEVVVKGVSRLAVQVVQNYTDGPSRVRLREVILTLARKHGSAIPALASSLLSQAQNHANVPHST</sequence>
<accession>A0A5B7HZQ2</accession>
<organism evidence="1 2">
    <name type="scientific">Portunus trituberculatus</name>
    <name type="common">Swimming crab</name>
    <name type="synonym">Neptunus trituberculatus</name>
    <dbReference type="NCBI Taxonomy" id="210409"/>
    <lineage>
        <taxon>Eukaryota</taxon>
        <taxon>Metazoa</taxon>
        <taxon>Ecdysozoa</taxon>
        <taxon>Arthropoda</taxon>
        <taxon>Crustacea</taxon>
        <taxon>Multicrustacea</taxon>
        <taxon>Malacostraca</taxon>
        <taxon>Eumalacostraca</taxon>
        <taxon>Eucarida</taxon>
        <taxon>Decapoda</taxon>
        <taxon>Pleocyemata</taxon>
        <taxon>Brachyura</taxon>
        <taxon>Eubrachyura</taxon>
        <taxon>Portunoidea</taxon>
        <taxon>Portunidae</taxon>
        <taxon>Portuninae</taxon>
        <taxon>Portunus</taxon>
    </lineage>
</organism>
<comment type="caution">
    <text evidence="1">The sequence shown here is derived from an EMBL/GenBank/DDBJ whole genome shotgun (WGS) entry which is preliminary data.</text>
</comment>
<name>A0A5B7HZQ2_PORTR</name>
<dbReference type="EMBL" id="VSRR010047085">
    <property type="protein sequence ID" value="MPC77910.1"/>
    <property type="molecule type" value="Genomic_DNA"/>
</dbReference>
<gene>
    <name evidence="1" type="ORF">E2C01_072379</name>
</gene>
<dbReference type="Proteomes" id="UP000324222">
    <property type="component" value="Unassembled WGS sequence"/>
</dbReference>
<dbReference type="OrthoDB" id="6351184at2759"/>
<proteinExistence type="predicted"/>
<dbReference type="AlphaFoldDB" id="A0A5B7HZQ2"/>
<evidence type="ECO:0000313" key="1">
    <source>
        <dbReference type="EMBL" id="MPC77910.1"/>
    </source>
</evidence>
<protein>
    <submittedName>
        <fullName evidence="1">Uncharacterized protein</fullName>
    </submittedName>
</protein>